<gene>
    <name evidence="1" type="ORF">AG0111_0g2664</name>
</gene>
<organism evidence="1 2">
    <name type="scientific">Alternaria gaisen</name>
    <dbReference type="NCBI Taxonomy" id="167740"/>
    <lineage>
        <taxon>Eukaryota</taxon>
        <taxon>Fungi</taxon>
        <taxon>Dikarya</taxon>
        <taxon>Ascomycota</taxon>
        <taxon>Pezizomycotina</taxon>
        <taxon>Dothideomycetes</taxon>
        <taxon>Pleosporomycetidae</taxon>
        <taxon>Pleosporales</taxon>
        <taxon>Pleosporineae</taxon>
        <taxon>Pleosporaceae</taxon>
        <taxon>Alternaria</taxon>
        <taxon>Alternaria sect. Alternaria</taxon>
    </lineage>
</organism>
<evidence type="ECO:0000313" key="2">
    <source>
        <dbReference type="Proteomes" id="UP000293547"/>
    </source>
</evidence>
<proteinExistence type="predicted"/>
<keyword evidence="2" id="KW-1185">Reference proteome</keyword>
<name>A0ACB6FYC1_9PLEO</name>
<accession>A0ACB6FYC1</accession>
<dbReference type="EMBL" id="PDWZ02000002">
    <property type="protein sequence ID" value="KAB2109328.1"/>
    <property type="molecule type" value="Genomic_DNA"/>
</dbReference>
<comment type="caution">
    <text evidence="1">The sequence shown here is derived from an EMBL/GenBank/DDBJ whole genome shotgun (WGS) entry which is preliminary data.</text>
</comment>
<evidence type="ECO:0000313" key="1">
    <source>
        <dbReference type="EMBL" id="KAB2109328.1"/>
    </source>
</evidence>
<sequence>MQLSPEGASYRRNILDYCARSYTRTLFFGHHYRFLAELLRADETHLPKQYHDLEAHCLAHLCVYGLPSHDAEQYPRRGYNYHQLQDLVSLPSPGRGQGQVLFLNGHLPGSWISEVGAKYGIAPEFFRRHIHLWRSTHGPVLHAIARTPSATSSKGLVLRLNTQGYSIKNKLSMNPSSGFVLQARRNLLPDDIEWMPRRLPAAPGGSYIRKHTYLSNLQFVIEQDISITIETNGDGWTAILWTDVGSRDLSKSHEYHHFIEHMTANTKTGHRDIRLLPVKVLGMESAIKHSWPLPIFDSDDPKANDGSLFQTASHLPSELHIMLDDHAIAGQDPLYALAPVLLFAAASENQLLSALQRWHDIIVSTKWDQKLSTEHLEQLILHKNLLDDHANRHEDVLRFIKSPILARWATSLTPDQNAVAQESKGAVTADYEFLVSRYRQLSLHYQEAISVLVSATSLAESQKQITLATQVTKLTILATIFLPLSYCTSIFGMNFIELDHLSIWIWVLVTVSVGLATFAVYQWDERHRWCELWSTFVKAGCVRWTYGKSTAV</sequence>
<dbReference type="Proteomes" id="UP000293547">
    <property type="component" value="Unassembled WGS sequence"/>
</dbReference>
<reference evidence="1 2" key="1">
    <citation type="journal article" date="2019" name="bioRxiv">
        <title>Genomics, evolutionary history and diagnostics of the Alternaria alternata species group including apple and Asian pear pathotypes.</title>
        <authorList>
            <person name="Armitage A.D."/>
            <person name="Cockerton H.M."/>
            <person name="Sreenivasaprasad S."/>
            <person name="Woodhall J.W."/>
            <person name="Lane C.R."/>
            <person name="Harrison R.J."/>
            <person name="Clarkson J.P."/>
        </authorList>
    </citation>
    <scope>NUCLEOTIDE SEQUENCE [LARGE SCALE GENOMIC DNA]</scope>
    <source>
        <strain evidence="1 2">FERA 650</strain>
    </source>
</reference>
<protein>
    <submittedName>
        <fullName evidence="1">Uncharacterized protein</fullName>
    </submittedName>
</protein>